<keyword evidence="3 10" id="KW-0444">Lipid biosynthesis</keyword>
<gene>
    <name evidence="13" type="primary">HaOG204694</name>
    <name evidence="13" type="ORF">B5X24_HaOG204694</name>
</gene>
<dbReference type="OrthoDB" id="429813at2759"/>
<keyword evidence="14" id="KW-1185">Reference proteome</keyword>
<comment type="catalytic activity">
    <reaction evidence="9 10">
        <text>a long-chain fatty acyl-CoA + 2 NADPH + 2 H(+) = a long-chain primary fatty alcohol + 2 NADP(+) + CoA</text>
        <dbReference type="Rhea" id="RHEA:52716"/>
        <dbReference type="ChEBI" id="CHEBI:15378"/>
        <dbReference type="ChEBI" id="CHEBI:57287"/>
        <dbReference type="ChEBI" id="CHEBI:57783"/>
        <dbReference type="ChEBI" id="CHEBI:58349"/>
        <dbReference type="ChEBI" id="CHEBI:77396"/>
        <dbReference type="ChEBI" id="CHEBI:83139"/>
        <dbReference type="EC" id="1.2.1.84"/>
    </reaction>
</comment>
<evidence type="ECO:0000259" key="12">
    <source>
        <dbReference type="Pfam" id="PF07993"/>
    </source>
</evidence>
<keyword evidence="10" id="KW-0560">Oxidoreductase</keyword>
<dbReference type="InterPro" id="IPR026055">
    <property type="entry name" value="FAR"/>
</dbReference>
<organism evidence="13 14">
    <name type="scientific">Helicoverpa armigera</name>
    <name type="common">Cotton bollworm</name>
    <name type="synonym">Heliothis armigera</name>
    <dbReference type="NCBI Taxonomy" id="29058"/>
    <lineage>
        <taxon>Eukaryota</taxon>
        <taxon>Metazoa</taxon>
        <taxon>Ecdysozoa</taxon>
        <taxon>Arthropoda</taxon>
        <taxon>Hexapoda</taxon>
        <taxon>Insecta</taxon>
        <taxon>Pterygota</taxon>
        <taxon>Neoptera</taxon>
        <taxon>Endopterygota</taxon>
        <taxon>Lepidoptera</taxon>
        <taxon>Glossata</taxon>
        <taxon>Ditrysia</taxon>
        <taxon>Noctuoidea</taxon>
        <taxon>Noctuidae</taxon>
        <taxon>Heliothinae</taxon>
        <taxon>Helicoverpa</taxon>
    </lineage>
</organism>
<keyword evidence="4 10" id="KW-0812">Transmembrane</keyword>
<evidence type="ECO:0000256" key="8">
    <source>
        <dbReference type="ARBA" id="ARBA00023136"/>
    </source>
</evidence>
<dbReference type="GO" id="GO:0080019">
    <property type="term" value="F:alcohol-forming very long-chain fatty acyl-CoA reductase activity"/>
    <property type="evidence" value="ECO:0007669"/>
    <property type="project" value="InterPro"/>
</dbReference>
<feature type="transmembrane region" description="Helical" evidence="10">
    <location>
        <begin position="277"/>
        <end position="296"/>
    </location>
</feature>
<dbReference type="GO" id="GO:0035336">
    <property type="term" value="P:long-chain fatty-acyl-CoA metabolic process"/>
    <property type="evidence" value="ECO:0007669"/>
    <property type="project" value="TreeGrafter"/>
</dbReference>
<dbReference type="GO" id="GO:0016020">
    <property type="term" value="C:membrane"/>
    <property type="evidence" value="ECO:0007669"/>
    <property type="project" value="UniProtKB-SubCell"/>
</dbReference>
<dbReference type="AlphaFoldDB" id="A0A2W1BRZ8"/>
<dbReference type="GO" id="GO:0102965">
    <property type="term" value="F:alcohol-forming long-chain fatty acyl-CoA reductase activity"/>
    <property type="evidence" value="ECO:0007669"/>
    <property type="project" value="UniProtKB-EC"/>
</dbReference>
<sequence length="527" mass="60130">MDPAQEFEAKMLLRQQPMNDVIDRGDSAVQKFYRGATVFVTGGSGFLGKQLVEKLFRACKLKKMFLLLRPKKGKTMQERLEYMLQDSAFDVVRGKRPRFADKIVPVSGDVADVRLGLSDADWATITAEVDIVIHMAATIKFDEPLNVATLTNVRGTRETLELAKNCKKLRNYVYVSTAYSQATEERIGKDVLEQFYPCPVAPNVMIAMAERMDVGRLNGITPELTKGWPNTYTFTKAIAEEMVRIYAADLPVCVVRPPIVVGGYREPMPGWLDMSSVMGPSGILVGVALGIMHVFFVDIHKGLALTPVDLVNNAIIAAAWDSMDRRKITNDVPIYTVTDKEMFIKWELARDVMNNSRELASVKAVWYCYLIETSNKLKYFLLTWLIHYIPAYLLDGVCAVLPFRAKGIPPFVSIYTKIDKLSYIYRYFLSNSWQFGNENLKSMIDSMSDTDRAIFNFDMKQVSKPDLLKIWLIGVRKYILKDGLKDSAVAVKNQKLFYVANCFIFVLYFYIWWTLFSVFWAVLNYMF</sequence>
<dbReference type="InterPro" id="IPR036291">
    <property type="entry name" value="NAD(P)-bd_dom_sf"/>
</dbReference>
<feature type="transmembrane region" description="Helical" evidence="10">
    <location>
        <begin position="496"/>
        <end position="523"/>
    </location>
</feature>
<reference evidence="13 14" key="1">
    <citation type="journal article" date="2017" name="BMC Biol.">
        <title>Genomic innovations, transcriptional plasticity and gene loss underlying the evolution and divergence of two highly polyphagous and invasive Helicoverpa pest species.</title>
        <authorList>
            <person name="Pearce S.L."/>
            <person name="Clarke D.F."/>
            <person name="East P.D."/>
            <person name="Elfekih S."/>
            <person name="Gordon K.H."/>
            <person name="Jermiin L.S."/>
            <person name="McGaughran A."/>
            <person name="Oakeshott J.G."/>
            <person name="Papanikolaou A."/>
            <person name="Perera O.P."/>
            <person name="Rane R.V."/>
            <person name="Richards S."/>
            <person name="Tay W.T."/>
            <person name="Walsh T.K."/>
            <person name="Anderson A."/>
            <person name="Anderson C.J."/>
            <person name="Asgari S."/>
            <person name="Board P.G."/>
            <person name="Bretschneider A."/>
            <person name="Campbell P.M."/>
            <person name="Chertemps T."/>
            <person name="Christeller J.T."/>
            <person name="Coppin C.W."/>
            <person name="Downes S.J."/>
            <person name="Duan G."/>
            <person name="Farnsworth C.A."/>
            <person name="Good R.T."/>
            <person name="Han L.B."/>
            <person name="Han Y.C."/>
            <person name="Hatje K."/>
            <person name="Horne I."/>
            <person name="Huang Y.P."/>
            <person name="Hughes D.S."/>
            <person name="Jacquin-Joly E."/>
            <person name="James W."/>
            <person name="Jhangiani S."/>
            <person name="Kollmar M."/>
            <person name="Kuwar S.S."/>
            <person name="Li S."/>
            <person name="Liu N.Y."/>
            <person name="Maibeche M.T."/>
            <person name="Miller J.R."/>
            <person name="Montagne N."/>
            <person name="Perry T."/>
            <person name="Qu J."/>
            <person name="Song S.V."/>
            <person name="Sutton G.G."/>
            <person name="Vogel H."/>
            <person name="Walenz B.P."/>
            <person name="Xu W."/>
            <person name="Zhang H.J."/>
            <person name="Zou Z."/>
            <person name="Batterham P."/>
            <person name="Edwards O.R."/>
            <person name="Feyereisen R."/>
            <person name="Gibbs R.A."/>
            <person name="Heckel D.G."/>
            <person name="McGrath A."/>
            <person name="Robin C."/>
            <person name="Scherer S.E."/>
            <person name="Worley K.C."/>
            <person name="Wu Y.D."/>
        </authorList>
    </citation>
    <scope>NUCLEOTIDE SEQUENCE [LARGE SCALE GENOMIC DNA]</scope>
    <source>
        <strain evidence="13">Harm_GR_Male_#8</strain>
        <tissue evidence="13">Whole organism</tissue>
    </source>
</reference>
<dbReference type="EC" id="1.2.1.84" evidence="10"/>
<dbReference type="EMBL" id="KZ149959">
    <property type="protein sequence ID" value="PZC76395.1"/>
    <property type="molecule type" value="Genomic_DNA"/>
</dbReference>
<proteinExistence type="inferred from homology"/>
<dbReference type="PANTHER" id="PTHR11011:SF60">
    <property type="entry name" value="FATTY ACYL-COA REDUCTASE-RELATED"/>
    <property type="match status" value="1"/>
</dbReference>
<evidence type="ECO:0000256" key="9">
    <source>
        <dbReference type="ARBA" id="ARBA00052530"/>
    </source>
</evidence>
<comment type="similarity">
    <text evidence="2 10">Belongs to the fatty acyl-CoA reductase family.</text>
</comment>
<dbReference type="SUPFAM" id="SSF51735">
    <property type="entry name" value="NAD(P)-binding Rossmann-fold domains"/>
    <property type="match status" value="1"/>
</dbReference>
<evidence type="ECO:0000256" key="7">
    <source>
        <dbReference type="ARBA" id="ARBA00023098"/>
    </source>
</evidence>
<name>A0A2W1BRZ8_HELAM</name>
<dbReference type="Pfam" id="PF07993">
    <property type="entry name" value="NAD_binding_4"/>
    <property type="match status" value="1"/>
</dbReference>
<keyword evidence="8 10" id="KW-0472">Membrane</keyword>
<evidence type="ECO:0000313" key="13">
    <source>
        <dbReference type="EMBL" id="PZC76395.1"/>
    </source>
</evidence>
<evidence type="ECO:0000313" key="14">
    <source>
        <dbReference type="Proteomes" id="UP000249218"/>
    </source>
</evidence>
<comment type="subcellular location">
    <subcellularLocation>
        <location evidence="1">Membrane</location>
        <topology evidence="1">Multi-pass membrane protein</topology>
    </subcellularLocation>
</comment>
<evidence type="ECO:0000256" key="6">
    <source>
        <dbReference type="ARBA" id="ARBA00022989"/>
    </source>
</evidence>
<dbReference type="PANTHER" id="PTHR11011">
    <property type="entry name" value="MALE STERILITY PROTEIN 2-RELATED"/>
    <property type="match status" value="1"/>
</dbReference>
<dbReference type="Proteomes" id="UP000249218">
    <property type="component" value="Unassembled WGS sequence"/>
</dbReference>
<keyword evidence="7 10" id="KW-0443">Lipid metabolism</keyword>
<evidence type="ECO:0000256" key="4">
    <source>
        <dbReference type="ARBA" id="ARBA00022692"/>
    </source>
</evidence>
<dbReference type="CDD" id="cd09071">
    <property type="entry name" value="FAR_C"/>
    <property type="match status" value="1"/>
</dbReference>
<evidence type="ECO:0000256" key="3">
    <source>
        <dbReference type="ARBA" id="ARBA00022516"/>
    </source>
</evidence>
<keyword evidence="5 10" id="KW-0521">NADP</keyword>
<accession>A0A2W1BRZ8</accession>
<dbReference type="FunFam" id="3.40.50.720:FF:000143">
    <property type="entry name" value="Fatty acyl-CoA reductase"/>
    <property type="match status" value="1"/>
</dbReference>
<feature type="domain" description="Fatty acyl-CoA reductase C-terminal" evidence="11">
    <location>
        <begin position="387"/>
        <end position="482"/>
    </location>
</feature>
<feature type="domain" description="Thioester reductase (TE)" evidence="12">
    <location>
        <begin position="40"/>
        <end position="315"/>
    </location>
</feature>
<evidence type="ECO:0000256" key="2">
    <source>
        <dbReference type="ARBA" id="ARBA00005928"/>
    </source>
</evidence>
<dbReference type="InterPro" id="IPR033640">
    <property type="entry name" value="FAR_C"/>
</dbReference>
<keyword evidence="6 10" id="KW-1133">Transmembrane helix</keyword>
<dbReference type="CDD" id="cd05236">
    <property type="entry name" value="FAR-N_SDR_e"/>
    <property type="match status" value="1"/>
</dbReference>
<dbReference type="GO" id="GO:0005777">
    <property type="term" value="C:peroxisome"/>
    <property type="evidence" value="ECO:0007669"/>
    <property type="project" value="TreeGrafter"/>
</dbReference>
<evidence type="ECO:0000256" key="1">
    <source>
        <dbReference type="ARBA" id="ARBA00004141"/>
    </source>
</evidence>
<dbReference type="Gene3D" id="3.40.50.720">
    <property type="entry name" value="NAD(P)-binding Rossmann-like Domain"/>
    <property type="match status" value="1"/>
</dbReference>
<comment type="function">
    <text evidence="10">Catalyzes the reduction of fatty acyl-CoA to fatty alcohols.</text>
</comment>
<dbReference type="InterPro" id="IPR013120">
    <property type="entry name" value="FAR_NAD-bd"/>
</dbReference>
<evidence type="ECO:0000259" key="11">
    <source>
        <dbReference type="Pfam" id="PF03015"/>
    </source>
</evidence>
<protein>
    <recommendedName>
        <fullName evidence="10">Fatty acyl-CoA reductase</fullName>
        <ecNumber evidence="10">1.2.1.84</ecNumber>
    </recommendedName>
</protein>
<evidence type="ECO:0000256" key="5">
    <source>
        <dbReference type="ARBA" id="ARBA00022857"/>
    </source>
</evidence>
<evidence type="ECO:0000256" key="10">
    <source>
        <dbReference type="RuleBase" id="RU363097"/>
    </source>
</evidence>
<dbReference type="Pfam" id="PF03015">
    <property type="entry name" value="Sterile"/>
    <property type="match status" value="1"/>
</dbReference>